<reference evidence="1 2" key="1">
    <citation type="submission" date="2016-06" db="EMBL/GenBank/DDBJ databases">
        <title>Evolution of pathogenesis and genome organization in the Tremellales.</title>
        <authorList>
            <person name="Cuomo C."/>
            <person name="Litvintseva A."/>
            <person name="Heitman J."/>
            <person name="Chen Y."/>
            <person name="Sun S."/>
            <person name="Springer D."/>
            <person name="Dromer F."/>
            <person name="Young S."/>
            <person name="Zeng Q."/>
            <person name="Chapman S."/>
            <person name="Gujja S."/>
            <person name="Saif S."/>
            <person name="Birren B."/>
        </authorList>
    </citation>
    <scope>NUCLEOTIDE SEQUENCE [LARGE SCALE GENOMIC DNA]</scope>
    <source>
        <strain evidence="1 2">ATCC 28783</strain>
    </source>
</reference>
<dbReference type="VEuPathDB" id="FungiDB:TREMEDRAFT_65092"/>
<keyword evidence="2" id="KW-1185">Reference proteome</keyword>
<organism evidence="1 2">
    <name type="scientific">Tremella mesenterica</name>
    <name type="common">Jelly fungus</name>
    <dbReference type="NCBI Taxonomy" id="5217"/>
    <lineage>
        <taxon>Eukaryota</taxon>
        <taxon>Fungi</taxon>
        <taxon>Dikarya</taxon>
        <taxon>Basidiomycota</taxon>
        <taxon>Agaricomycotina</taxon>
        <taxon>Tremellomycetes</taxon>
        <taxon>Tremellales</taxon>
        <taxon>Tremellaceae</taxon>
        <taxon>Tremella</taxon>
    </lineage>
</organism>
<protein>
    <submittedName>
        <fullName evidence="1">Uncharacterized protein</fullName>
    </submittedName>
</protein>
<comment type="caution">
    <text evidence="1">The sequence shown here is derived from an EMBL/GenBank/DDBJ whole genome shotgun (WGS) entry which is preliminary data.</text>
</comment>
<evidence type="ECO:0000313" key="2">
    <source>
        <dbReference type="Proteomes" id="UP000289152"/>
    </source>
</evidence>
<dbReference type="Proteomes" id="UP000289152">
    <property type="component" value="Unassembled WGS sequence"/>
</dbReference>
<gene>
    <name evidence="1" type="ORF">M231_06098</name>
</gene>
<evidence type="ECO:0000313" key="1">
    <source>
        <dbReference type="EMBL" id="RXK36635.1"/>
    </source>
</evidence>
<dbReference type="EMBL" id="SDIL01000091">
    <property type="protein sequence ID" value="RXK36635.1"/>
    <property type="molecule type" value="Genomic_DNA"/>
</dbReference>
<dbReference type="AlphaFoldDB" id="A0A4Q1BFH4"/>
<proteinExistence type="predicted"/>
<sequence>MESSTSNPNWQPMTEGSKALCDVLTVAEQVTNCANNLPVTPESHHATVYRLCYQASLLFVRLAAIQNASRYSFFTDSIEGVGTADYNPHTRPAALSLDGESPAQVAIMTCYSCAKGLEDNIRRIINPLSRTQLQYSVNQILRPDDTWYSLAGSIWNYVKIVAPEIATEVEEELRAEGTETSASPHTLWVRLWRNRFKEEDRIDPAPWQTNLWNIPDSVQLPDEFHEMEQHSTQPEGQNE</sequence>
<accession>A0A4Q1BFH4</accession>
<name>A0A4Q1BFH4_TREME</name>
<dbReference type="InParanoid" id="A0A4Q1BFH4"/>